<name>A0A0E9QPU6_ANGAN</name>
<organism evidence="1">
    <name type="scientific">Anguilla anguilla</name>
    <name type="common">European freshwater eel</name>
    <name type="synonym">Muraena anguilla</name>
    <dbReference type="NCBI Taxonomy" id="7936"/>
    <lineage>
        <taxon>Eukaryota</taxon>
        <taxon>Metazoa</taxon>
        <taxon>Chordata</taxon>
        <taxon>Craniata</taxon>
        <taxon>Vertebrata</taxon>
        <taxon>Euteleostomi</taxon>
        <taxon>Actinopterygii</taxon>
        <taxon>Neopterygii</taxon>
        <taxon>Teleostei</taxon>
        <taxon>Anguilliformes</taxon>
        <taxon>Anguillidae</taxon>
        <taxon>Anguilla</taxon>
    </lineage>
</organism>
<proteinExistence type="predicted"/>
<sequence>MLNPLVPLGFLVFHIQKIF</sequence>
<evidence type="ECO:0000313" key="1">
    <source>
        <dbReference type="EMBL" id="JAH18203.1"/>
    </source>
</evidence>
<protein>
    <submittedName>
        <fullName evidence="1">Uncharacterized protein</fullName>
    </submittedName>
</protein>
<accession>A0A0E9QPU6</accession>
<reference evidence="1" key="1">
    <citation type="submission" date="2014-11" db="EMBL/GenBank/DDBJ databases">
        <authorList>
            <person name="Amaro Gonzalez C."/>
        </authorList>
    </citation>
    <scope>NUCLEOTIDE SEQUENCE</scope>
</reference>
<reference evidence="1" key="2">
    <citation type="journal article" date="2015" name="Fish Shellfish Immunol.">
        <title>Early steps in the European eel (Anguilla anguilla)-Vibrio vulnificus interaction in the gills: Role of the RtxA13 toxin.</title>
        <authorList>
            <person name="Callol A."/>
            <person name="Pajuelo D."/>
            <person name="Ebbesson L."/>
            <person name="Teles M."/>
            <person name="MacKenzie S."/>
            <person name="Amaro C."/>
        </authorList>
    </citation>
    <scope>NUCLEOTIDE SEQUENCE</scope>
</reference>
<dbReference type="AlphaFoldDB" id="A0A0E9QPU6"/>
<dbReference type="EMBL" id="GBXM01090374">
    <property type="protein sequence ID" value="JAH18203.1"/>
    <property type="molecule type" value="Transcribed_RNA"/>
</dbReference>